<keyword evidence="2" id="KW-1185">Reference proteome</keyword>
<protein>
    <submittedName>
        <fullName evidence="1">SnoRNA-binding rRNA-processing protein utp10</fullName>
    </submittedName>
</protein>
<proteinExistence type="predicted"/>
<sequence length="945" mass="103109">MDLVEGPKNDGDGDSGGSRHAIELYLQRRAIDLLTTPLLKSLGGDHQRALVHRLLRILATQDHIHHGDAAVAKGIKGILDRLPLDPGLPAQDIEAFASELQALTDDSSRSAKKGRMEGGRSVAQRASNVVYKLVALLEFVQTKGTVSHSPLLALPLFTALSAMLDINVNHALGRPESDSQQPAPPLPIEYTKQLIIDILLHIFRETSRGGVKVDESMLRVDTLVQVIRTSTSPQTHNQSLLLLSAIAEQHPQLVLHHMMAIFTFMGANIFRQDDNYSFHVIQQAIEKIISPLVKSTSVTSDDTETDLDRASRQIRPVLEVFVDSLTHIPRHRRLILFATVVKTTGPRHFLYAMLGLLLEKQARRQSKPTAEDLLSSDAANSTSQPALEAGVKGRDDVADFALALAHQFSAADQLHALIQLQRDLLRLPAERQSKDQPDAYTEGLGLIDISHMSSRQLRAYRFLVLHFSNRLLTSAPFLSRLQEDADASNLVGDDVPPEQIPSVTNDRRFTELVESLLRVITSIGTLYAQLVAAAAAKNTHLSAPVEHAWKQILHEAYTTLGTTNNLLALPHFVATVNMLLAHENRTIRRKVLDLTNQRVASIGESGTRSKETVASILALLQPIQSLINDTSAAAAVETATNKQAALLCLTTLTRYFAAANPSEFVDIISTAIGPGGLGHANSQVVASAIVTLTHLVLELGPRAVPTLPKYMPIVLKHVSEGVLAYPTATSSQLTLLVGSLSALGAIAKKMASFVHPSLPALLSSLLHSNLNDSSAFKGGNKPLERRNVSDDAKLREHARAKVQAILATIAESVSPRHLLPAQFNYFQKEALKNGADSTVSLLNFVGLTASSMSRSTMSQFYKPMFKFFLIVFDTRRLHLSSNELAVDDIDQVEDAALDAFIKFVVKLSEKLFKPLFSSLVDWASAKLQGEDDDKDNEASSSDSPS</sequence>
<feature type="non-terminal residue" evidence="1">
    <location>
        <position position="945"/>
    </location>
</feature>
<accession>A0ACC1HCX8</accession>
<gene>
    <name evidence="1" type="primary">UTP10_1</name>
    <name evidence="1" type="ORF">EV182_003248</name>
</gene>
<organism evidence="1 2">
    <name type="scientific">Spiromyces aspiralis</name>
    <dbReference type="NCBI Taxonomy" id="68401"/>
    <lineage>
        <taxon>Eukaryota</taxon>
        <taxon>Fungi</taxon>
        <taxon>Fungi incertae sedis</taxon>
        <taxon>Zoopagomycota</taxon>
        <taxon>Kickxellomycotina</taxon>
        <taxon>Kickxellomycetes</taxon>
        <taxon>Kickxellales</taxon>
        <taxon>Kickxellaceae</taxon>
        <taxon>Spiromyces</taxon>
    </lineage>
</organism>
<evidence type="ECO:0000313" key="2">
    <source>
        <dbReference type="Proteomes" id="UP001145114"/>
    </source>
</evidence>
<name>A0ACC1HCX8_9FUNG</name>
<dbReference type="EMBL" id="JAMZIH010005955">
    <property type="protein sequence ID" value="KAJ1674450.1"/>
    <property type="molecule type" value="Genomic_DNA"/>
</dbReference>
<dbReference type="Proteomes" id="UP001145114">
    <property type="component" value="Unassembled WGS sequence"/>
</dbReference>
<reference evidence="1" key="1">
    <citation type="submission" date="2022-06" db="EMBL/GenBank/DDBJ databases">
        <title>Phylogenomic reconstructions and comparative analyses of Kickxellomycotina fungi.</title>
        <authorList>
            <person name="Reynolds N.K."/>
            <person name="Stajich J.E."/>
            <person name="Barry K."/>
            <person name="Grigoriev I.V."/>
            <person name="Crous P."/>
            <person name="Smith M.E."/>
        </authorList>
    </citation>
    <scope>NUCLEOTIDE SEQUENCE</scope>
    <source>
        <strain evidence="1">RSA 2271</strain>
    </source>
</reference>
<evidence type="ECO:0000313" key="1">
    <source>
        <dbReference type="EMBL" id="KAJ1674450.1"/>
    </source>
</evidence>
<comment type="caution">
    <text evidence="1">The sequence shown here is derived from an EMBL/GenBank/DDBJ whole genome shotgun (WGS) entry which is preliminary data.</text>
</comment>